<evidence type="ECO:0000256" key="1">
    <source>
        <dbReference type="SAM" id="MobiDB-lite"/>
    </source>
</evidence>
<evidence type="ECO:0000313" key="3">
    <source>
        <dbReference type="EMBL" id="KAL1279648.1"/>
    </source>
</evidence>
<protein>
    <submittedName>
        <fullName evidence="2">Uncharacterized protein</fullName>
    </submittedName>
</protein>
<feature type="region of interest" description="Disordered" evidence="1">
    <location>
        <begin position="1"/>
        <end position="21"/>
    </location>
</feature>
<dbReference type="Proteomes" id="UP001558613">
    <property type="component" value="Unassembled WGS sequence"/>
</dbReference>
<gene>
    <name evidence="3" type="ORF">QQF64_014248</name>
    <name evidence="2" type="ORF">QQF64_034192</name>
</gene>
<reference evidence="2 4" key="1">
    <citation type="submission" date="2023-09" db="EMBL/GenBank/DDBJ databases">
        <authorList>
            <person name="Wang M."/>
        </authorList>
    </citation>
    <scope>NUCLEOTIDE SEQUENCE [LARGE SCALE GENOMIC DNA]</scope>
    <source>
        <strain evidence="2">GT-2023</strain>
        <tissue evidence="2">Liver</tissue>
    </source>
</reference>
<proteinExistence type="predicted"/>
<evidence type="ECO:0000313" key="4">
    <source>
        <dbReference type="Proteomes" id="UP001558613"/>
    </source>
</evidence>
<keyword evidence="4" id="KW-1185">Reference proteome</keyword>
<dbReference type="EMBL" id="JAYMGO010000009">
    <property type="protein sequence ID" value="KAL1268829.1"/>
    <property type="molecule type" value="Genomic_DNA"/>
</dbReference>
<sequence length="171" mass="18582">MREGRTESGSNGDIGFDTFPGNDKVCGPCRPEYHLLLTSVREDKSSERIHRGRRRPRGKEELLSAECALDSFQEPSRLWSYGPDPTDIVNTDALLTMVNNIAANVLGGHPETTAGAGNSSTEGLNMTEVFFPAESIHTAASSGYVTQIQNEPALVHVLQSPDFALYTDVIS</sequence>
<comment type="caution">
    <text evidence="2">The sequence shown here is derived from an EMBL/GenBank/DDBJ whole genome shotgun (WGS) entry which is preliminary data.</text>
</comment>
<dbReference type="EMBL" id="JAYMGO010000002">
    <property type="protein sequence ID" value="KAL1279648.1"/>
    <property type="molecule type" value="Genomic_DNA"/>
</dbReference>
<name>A0ABR3MW40_9TELE</name>
<accession>A0ABR3MW40</accession>
<evidence type="ECO:0000313" key="2">
    <source>
        <dbReference type="EMBL" id="KAL1268829.1"/>
    </source>
</evidence>
<organism evidence="2 4">
    <name type="scientific">Cirrhinus molitorella</name>
    <name type="common">mud carp</name>
    <dbReference type="NCBI Taxonomy" id="172907"/>
    <lineage>
        <taxon>Eukaryota</taxon>
        <taxon>Metazoa</taxon>
        <taxon>Chordata</taxon>
        <taxon>Craniata</taxon>
        <taxon>Vertebrata</taxon>
        <taxon>Euteleostomi</taxon>
        <taxon>Actinopterygii</taxon>
        <taxon>Neopterygii</taxon>
        <taxon>Teleostei</taxon>
        <taxon>Ostariophysi</taxon>
        <taxon>Cypriniformes</taxon>
        <taxon>Cyprinidae</taxon>
        <taxon>Labeoninae</taxon>
        <taxon>Labeonini</taxon>
        <taxon>Cirrhinus</taxon>
    </lineage>
</organism>